<dbReference type="EMBL" id="JARBHB010000003">
    <property type="protein sequence ID" value="KAJ8890533.1"/>
    <property type="molecule type" value="Genomic_DNA"/>
</dbReference>
<sequence length="109" mass="12630">MGQPGPSQDISVIHRTHFLENENCIIPNASIIFGGINKTERTHIERLVFKNKKRIWWEDDDIAAAVTLRLISRKAYLLFAEECWSTITWIINYSQMDSQPECLPGIQKE</sequence>
<proteinExistence type="predicted"/>
<dbReference type="Proteomes" id="UP001159363">
    <property type="component" value="Chromosome 3"/>
</dbReference>
<reference evidence="1 2" key="1">
    <citation type="submission" date="2023-02" db="EMBL/GenBank/DDBJ databases">
        <title>LHISI_Scaffold_Assembly.</title>
        <authorList>
            <person name="Stuart O.P."/>
            <person name="Cleave R."/>
            <person name="Magrath M.J.L."/>
            <person name="Mikheyev A.S."/>
        </authorList>
    </citation>
    <scope>NUCLEOTIDE SEQUENCE [LARGE SCALE GENOMIC DNA]</scope>
    <source>
        <strain evidence="1">Daus_M_001</strain>
        <tissue evidence="1">Leg muscle</tissue>
    </source>
</reference>
<accession>A0ABQ9I1L8</accession>
<name>A0ABQ9I1L8_9NEOP</name>
<comment type="caution">
    <text evidence="1">The sequence shown here is derived from an EMBL/GenBank/DDBJ whole genome shotgun (WGS) entry which is preliminary data.</text>
</comment>
<keyword evidence="2" id="KW-1185">Reference proteome</keyword>
<gene>
    <name evidence="1" type="ORF">PR048_010042</name>
</gene>
<organism evidence="1 2">
    <name type="scientific">Dryococelus australis</name>
    <dbReference type="NCBI Taxonomy" id="614101"/>
    <lineage>
        <taxon>Eukaryota</taxon>
        <taxon>Metazoa</taxon>
        <taxon>Ecdysozoa</taxon>
        <taxon>Arthropoda</taxon>
        <taxon>Hexapoda</taxon>
        <taxon>Insecta</taxon>
        <taxon>Pterygota</taxon>
        <taxon>Neoptera</taxon>
        <taxon>Polyneoptera</taxon>
        <taxon>Phasmatodea</taxon>
        <taxon>Verophasmatodea</taxon>
        <taxon>Anareolatae</taxon>
        <taxon>Phasmatidae</taxon>
        <taxon>Eurycanthinae</taxon>
        <taxon>Dryococelus</taxon>
    </lineage>
</organism>
<protein>
    <submittedName>
        <fullName evidence="1">Uncharacterized protein</fullName>
    </submittedName>
</protein>
<evidence type="ECO:0000313" key="2">
    <source>
        <dbReference type="Proteomes" id="UP001159363"/>
    </source>
</evidence>
<evidence type="ECO:0000313" key="1">
    <source>
        <dbReference type="EMBL" id="KAJ8890533.1"/>
    </source>
</evidence>